<gene>
    <name evidence="1" type="ORF">MetMK1DRAFT_00009970</name>
</gene>
<evidence type="ECO:0000313" key="1">
    <source>
        <dbReference type="EMBL" id="EHP70494.1"/>
    </source>
</evidence>
<accession>H2C2M3</accession>
<name>H2C2M3_9CREN</name>
<reference evidence="1 2" key="1">
    <citation type="submission" date="2012-01" db="EMBL/GenBank/DDBJ databases">
        <title>Improved High-Quality Draft sequence of Metallosphaera yellowstonensis MK1.</title>
        <authorList>
            <consortium name="US DOE Joint Genome Institute"/>
            <person name="Lucas S."/>
            <person name="Han J."/>
            <person name="Cheng J.-F."/>
            <person name="Goodwin L."/>
            <person name="Pitluck S."/>
            <person name="Peters L."/>
            <person name="Teshima H."/>
            <person name="Detter J.C."/>
            <person name="Han C."/>
            <person name="Tapia R."/>
            <person name="Land M."/>
            <person name="Hauser L."/>
            <person name="Kyrpides N."/>
            <person name="Kozubal M."/>
            <person name="Macur R.E."/>
            <person name="Jay Z."/>
            <person name="Inskeep W."/>
            <person name="Woyke T."/>
        </authorList>
    </citation>
    <scope>NUCLEOTIDE SEQUENCE [LARGE SCALE GENOMIC DNA]</scope>
    <source>
        <strain evidence="1 2">MK1</strain>
    </source>
</reference>
<dbReference type="InterPro" id="IPR006783">
    <property type="entry name" value="Transposase_ISC1217"/>
</dbReference>
<organism evidence="1 2">
    <name type="scientific">Metallosphaera yellowstonensis MK1</name>
    <dbReference type="NCBI Taxonomy" id="671065"/>
    <lineage>
        <taxon>Archaea</taxon>
        <taxon>Thermoproteota</taxon>
        <taxon>Thermoprotei</taxon>
        <taxon>Sulfolobales</taxon>
        <taxon>Sulfolobaceae</taxon>
        <taxon>Metallosphaera</taxon>
    </lineage>
</organism>
<dbReference type="InterPro" id="IPR012337">
    <property type="entry name" value="RNaseH-like_sf"/>
</dbReference>
<dbReference type="Pfam" id="PF04693">
    <property type="entry name" value="DDE_Tnp_2"/>
    <property type="match status" value="1"/>
</dbReference>
<evidence type="ECO:0000313" key="2">
    <source>
        <dbReference type="Proteomes" id="UP000003980"/>
    </source>
</evidence>
<dbReference type="SUPFAM" id="SSF53098">
    <property type="entry name" value="Ribonuclease H-like"/>
    <property type="match status" value="1"/>
</dbReference>
<dbReference type="EMBL" id="JH597761">
    <property type="protein sequence ID" value="EHP70494.1"/>
    <property type="molecule type" value="Genomic_DNA"/>
</dbReference>
<sequence>MKMANRKGQVELAKEDLIKAVNQVLGIVRRNGRSRKVGLALVLIVLLGGRASVRNAAETFGLDYANLLEALGELEDAWRDYLEVLSGLVKGEVAVIIDDTVDHKEYSRGRDVSPHGNYWIYCHAHGRFERGVQLLTVAIVDLSTGRTFMVGAFPYAVRKMLDLGMVTEFKTKIEMAREMLDVLKGYFRVSRVVFDSWYWSEKLVKENVVSELKSNRRLLRVESVQGTLEEVEGHLRVGDLPPGVYYADLTLGAQAITVKLLVREYKRDSGTHVKYLYTTDLSFSEEEIEEAWRMRWEIEKLHRDVKALGLEDSSFWRRERLQGYLAIFTIMTNVVRELVGALNLRSVEAFLRFVERHLGGPPGLMKIFKLR</sequence>
<keyword evidence="2" id="KW-1185">Reference proteome</keyword>
<dbReference type="Proteomes" id="UP000003980">
    <property type="component" value="Unassembled WGS sequence"/>
</dbReference>
<dbReference type="STRING" id="671065.MetMK1DRAFT_00009970"/>
<protein>
    <submittedName>
        <fullName evidence="1">Archaeal putative transposase ISC1217</fullName>
    </submittedName>
</protein>
<dbReference type="HOGENOM" id="CLU_077283_0_0_2"/>
<proteinExistence type="predicted"/>
<dbReference type="AlphaFoldDB" id="H2C2M3"/>
<dbReference type="eggNOG" id="arCOG09888">
    <property type="taxonomic scope" value="Archaea"/>
</dbReference>